<comment type="caution">
    <text evidence="4">The sequence shown here is derived from an EMBL/GenBank/DDBJ whole genome shotgun (WGS) entry which is preliminary data.</text>
</comment>
<keyword evidence="1" id="KW-0175">Coiled coil</keyword>
<dbReference type="EMBL" id="CAXAMM010012525">
    <property type="protein sequence ID" value="CAK9029069.1"/>
    <property type="molecule type" value="Genomic_DNA"/>
</dbReference>
<organism evidence="4 5">
    <name type="scientific">Durusdinium trenchii</name>
    <dbReference type="NCBI Taxonomy" id="1381693"/>
    <lineage>
        <taxon>Eukaryota</taxon>
        <taxon>Sar</taxon>
        <taxon>Alveolata</taxon>
        <taxon>Dinophyceae</taxon>
        <taxon>Suessiales</taxon>
        <taxon>Symbiodiniaceae</taxon>
        <taxon>Durusdinium</taxon>
    </lineage>
</organism>
<evidence type="ECO:0000256" key="2">
    <source>
        <dbReference type="SAM" id="MobiDB-lite"/>
    </source>
</evidence>
<proteinExistence type="predicted"/>
<evidence type="ECO:0000313" key="3">
    <source>
        <dbReference type="EMBL" id="CAK9029033.1"/>
    </source>
</evidence>
<reference evidence="4 5" key="1">
    <citation type="submission" date="2024-02" db="EMBL/GenBank/DDBJ databases">
        <authorList>
            <person name="Chen Y."/>
            <person name="Shah S."/>
            <person name="Dougan E. K."/>
            <person name="Thang M."/>
            <person name="Chan C."/>
        </authorList>
    </citation>
    <scope>NUCLEOTIDE SEQUENCE [LARGE SCALE GENOMIC DNA]</scope>
</reference>
<feature type="region of interest" description="Disordered" evidence="2">
    <location>
        <begin position="262"/>
        <end position="290"/>
    </location>
</feature>
<dbReference type="EMBL" id="CAXAMM010012503">
    <property type="protein sequence ID" value="CAK9029033.1"/>
    <property type="molecule type" value="Genomic_DNA"/>
</dbReference>
<feature type="coiled-coil region" evidence="1">
    <location>
        <begin position="472"/>
        <end position="522"/>
    </location>
</feature>
<evidence type="ECO:0000256" key="1">
    <source>
        <dbReference type="SAM" id="Coils"/>
    </source>
</evidence>
<dbReference type="Proteomes" id="UP001642464">
    <property type="component" value="Unassembled WGS sequence"/>
</dbReference>
<name>A0ABP0KQB3_9DINO</name>
<feature type="compositionally biased region" description="Polar residues" evidence="2">
    <location>
        <begin position="366"/>
        <end position="383"/>
    </location>
</feature>
<evidence type="ECO:0000313" key="4">
    <source>
        <dbReference type="EMBL" id="CAK9029069.1"/>
    </source>
</evidence>
<feature type="region of interest" description="Disordered" evidence="2">
    <location>
        <begin position="1"/>
        <end position="51"/>
    </location>
</feature>
<feature type="region of interest" description="Disordered" evidence="2">
    <location>
        <begin position="347"/>
        <end position="404"/>
    </location>
</feature>
<accession>A0ABP0KQB3</accession>
<gene>
    <name evidence="3" type="ORF">SCF082_LOCUS18611</name>
    <name evidence="4" type="ORF">SCF082_LOCUS18634</name>
</gene>
<evidence type="ECO:0000313" key="5">
    <source>
        <dbReference type="Proteomes" id="UP001642464"/>
    </source>
</evidence>
<keyword evidence="5" id="KW-1185">Reference proteome</keyword>
<sequence>MDDFSELEAVDAAAAEKSGGAEQAEPAAKAKAKGRGKGTAGGQGGKQKNDSCFLPACEEKKLKNSKFCRQHHRPYEALKYQAAGAKPPETKSFMQIMSDPSRAQAAIEDFIRENPEGTSRKKLVDWVAWKRDHGVRIAYTVREGEVLLGIDDYFLERSKPKGMSRADSDAEFKELLKGHYDREGEGALTKLWLPKFKERMRDRSHYIDASVSENSKQLKDADRKERDDLLQVCKTSVGGHNDSSFVRSASSHNAPALLDDLQNVKAEPEDPEPSNKKPKRGNIADEDLPGVAKGVSEGLEKLNKAVQAVGGSHKDDPELQAYMDTALIRQSLGKLWLAESVEDAFSVVDPGPPHLPSPQKEPEESAANSQTGSDTKSEAATTESSKIRRQSSSSKKPAGEQVSEMLHRQLAEGKSALIVQDTGALLSRMEMAELIEKVLTAKSIAELDEKLEIWKKCVEQVKLLAGRLSKSAQNLSCHVANLTRKVQRDENKRKRSEETLALKEVQKKAKAAAKKVKEAEATVLPIFQIGLDKLQSDDGEIHGSEVADLGSLDEPILFMDNRLIKDWSSTPKMQVALGSFGGRYKKTESFTSTGRAQMVLFQKEGKEESQDLLNSFLAKMPDKFKVKAENSFARILETLWLYGYDPNMACISPSPNGMAMIKFLAYGEVKWLAMEASSLAAALRAELSVETVGVDDLEKLVGNLTYDNLLACSQKHGLKAFCCKQSANEGVFVPAGWIIAEQCVKGVLVYGLRATLLLKSEAAHRNYETVLGFHAASKKPNLDRMQEALDLMVPPET</sequence>
<protein>
    <submittedName>
        <fullName evidence="4">Uncharacterized protein</fullName>
    </submittedName>
</protein>
<feature type="compositionally biased region" description="Low complexity" evidence="2">
    <location>
        <begin position="20"/>
        <end position="29"/>
    </location>
</feature>